<evidence type="ECO:0000313" key="3">
    <source>
        <dbReference type="Proteomes" id="UP000076154"/>
    </source>
</evidence>
<feature type="compositionally biased region" description="Low complexity" evidence="1">
    <location>
        <begin position="81"/>
        <end position="93"/>
    </location>
</feature>
<protein>
    <submittedName>
        <fullName evidence="2">Uncharacterized protein</fullName>
    </submittedName>
</protein>
<gene>
    <name evidence="2" type="ORF">Hypma_002811</name>
</gene>
<dbReference type="AlphaFoldDB" id="A0A369J356"/>
<evidence type="ECO:0000313" key="2">
    <source>
        <dbReference type="EMBL" id="RDB16461.1"/>
    </source>
</evidence>
<dbReference type="InParanoid" id="A0A369J356"/>
<evidence type="ECO:0000256" key="1">
    <source>
        <dbReference type="SAM" id="MobiDB-lite"/>
    </source>
</evidence>
<name>A0A369J356_HYPMA</name>
<proteinExistence type="predicted"/>
<organism evidence="2 3">
    <name type="scientific">Hypsizygus marmoreus</name>
    <name type="common">White beech mushroom</name>
    <name type="synonym">Agaricus marmoreus</name>
    <dbReference type="NCBI Taxonomy" id="39966"/>
    <lineage>
        <taxon>Eukaryota</taxon>
        <taxon>Fungi</taxon>
        <taxon>Dikarya</taxon>
        <taxon>Basidiomycota</taxon>
        <taxon>Agaricomycotina</taxon>
        <taxon>Agaricomycetes</taxon>
        <taxon>Agaricomycetidae</taxon>
        <taxon>Agaricales</taxon>
        <taxon>Tricholomatineae</taxon>
        <taxon>Lyophyllaceae</taxon>
        <taxon>Hypsizygus</taxon>
    </lineage>
</organism>
<reference evidence="2" key="1">
    <citation type="submission" date="2018-04" db="EMBL/GenBank/DDBJ databases">
        <title>Whole genome sequencing of Hypsizygus marmoreus.</title>
        <authorList>
            <person name="Choi I.-G."/>
            <person name="Min B."/>
            <person name="Kim J.-G."/>
            <person name="Kim S."/>
            <person name="Oh Y.-L."/>
            <person name="Kong W.-S."/>
            <person name="Park H."/>
            <person name="Jeong J."/>
            <person name="Song E.-S."/>
        </authorList>
    </citation>
    <scope>NUCLEOTIDE SEQUENCE [LARGE SCALE GENOMIC DNA]</scope>
    <source>
        <strain evidence="2">51987-8</strain>
    </source>
</reference>
<keyword evidence="3" id="KW-1185">Reference proteome</keyword>
<dbReference type="EMBL" id="LUEZ02000124">
    <property type="protein sequence ID" value="RDB16461.1"/>
    <property type="molecule type" value="Genomic_DNA"/>
</dbReference>
<accession>A0A369J356</accession>
<feature type="region of interest" description="Disordered" evidence="1">
    <location>
        <begin position="74"/>
        <end position="94"/>
    </location>
</feature>
<sequence>MIEHKNQKPSWYNTTPVARYYSKSLVHLRLRTIIPLSPRARTALEDGLNTAQMGCLVCMPDQYETGDTVGDQKEMASAATLDSPSSDRLLSSPANPCLGLNTPVSLRVQLKFNSNIGPPSFS</sequence>
<comment type="caution">
    <text evidence="2">The sequence shown here is derived from an EMBL/GenBank/DDBJ whole genome shotgun (WGS) entry which is preliminary data.</text>
</comment>
<dbReference type="Proteomes" id="UP000076154">
    <property type="component" value="Unassembled WGS sequence"/>
</dbReference>